<gene>
    <name evidence="4" type="ORF">ACFOGP_16070</name>
</gene>
<proteinExistence type="inferred from homology"/>
<dbReference type="Gene3D" id="3.20.20.140">
    <property type="entry name" value="Metal-dependent hydrolases"/>
    <property type="match status" value="1"/>
</dbReference>
<dbReference type="RefSeq" id="WP_275631498.1">
    <property type="nucleotide sequence ID" value="NZ_JARGYD010000001.1"/>
</dbReference>
<dbReference type="SUPFAM" id="SSF51556">
    <property type="entry name" value="Metallo-dependent hydrolases"/>
    <property type="match status" value="1"/>
</dbReference>
<evidence type="ECO:0000256" key="3">
    <source>
        <dbReference type="PROSITE-ProRule" id="PRU00679"/>
    </source>
</evidence>
<keyword evidence="1" id="KW-0479">Metal-binding</keyword>
<dbReference type="PANTHER" id="PTHR10819">
    <property type="entry name" value="PHOSPHOTRIESTERASE-RELATED"/>
    <property type="match status" value="1"/>
</dbReference>
<dbReference type="InterPro" id="IPR001559">
    <property type="entry name" value="Phosphotriesterase"/>
</dbReference>
<protein>
    <submittedName>
        <fullName evidence="4">Phosphotriesterase</fullName>
    </submittedName>
</protein>
<evidence type="ECO:0000256" key="2">
    <source>
        <dbReference type="ARBA" id="ARBA00022801"/>
    </source>
</evidence>
<dbReference type="Proteomes" id="UP001595632">
    <property type="component" value="Unassembled WGS sequence"/>
</dbReference>
<sequence>MASIRTVLGDVTPDAVGPVMFHEHVLFDIVPPGLDGDRDGPIGIEDRWQMDYRSNESARNALQTDRAVAASELAAYAADGGSLIVDQSVFGLARDMAGLAEASRDSGVHVVAAAGTYVDAYMTPEIRTMPVALLADRFASEVLDGADGTGLRAGLIGEIGCSWPLLPSETRALEASADAQRRTGAAISVHPGRHPDACGQILDILAANGADLSRVVLCHMDRTHPDGAGIEPLLQRGANVEWDFFGIEQSHYWMTDDVELPTDLGRLRLIRDFAARGFADRILVSHDICTKTRLRRWGGHGYGHILRNVRALMQRLDFGADLIGALLRDTPVRLLTLKETAP</sequence>
<dbReference type="EMBL" id="JBHRTB010000010">
    <property type="protein sequence ID" value="MFC3144239.1"/>
    <property type="molecule type" value="Genomic_DNA"/>
</dbReference>
<dbReference type="InterPro" id="IPR032466">
    <property type="entry name" value="Metal_Hydrolase"/>
</dbReference>
<evidence type="ECO:0000313" key="5">
    <source>
        <dbReference type="Proteomes" id="UP001595632"/>
    </source>
</evidence>
<accession>A0ABV7GRL5</accession>
<dbReference type="PANTHER" id="PTHR10819:SF3">
    <property type="entry name" value="PHOSPHOTRIESTERASE-RELATED PROTEIN"/>
    <property type="match status" value="1"/>
</dbReference>
<organism evidence="4 5">
    <name type="scientific">Psychromarinibacter halotolerans</name>
    <dbReference type="NCBI Taxonomy" id="1775175"/>
    <lineage>
        <taxon>Bacteria</taxon>
        <taxon>Pseudomonadati</taxon>
        <taxon>Pseudomonadota</taxon>
        <taxon>Alphaproteobacteria</taxon>
        <taxon>Rhodobacterales</taxon>
        <taxon>Paracoccaceae</taxon>
        <taxon>Psychromarinibacter</taxon>
    </lineage>
</organism>
<keyword evidence="2" id="KW-0378">Hydrolase</keyword>
<comment type="caution">
    <text evidence="3">Lacks conserved residue(s) required for the propagation of feature annotation.</text>
</comment>
<name>A0ABV7GRL5_9RHOB</name>
<keyword evidence="5" id="KW-1185">Reference proteome</keyword>
<reference evidence="5" key="1">
    <citation type="journal article" date="2019" name="Int. J. Syst. Evol. Microbiol.">
        <title>The Global Catalogue of Microorganisms (GCM) 10K type strain sequencing project: providing services to taxonomists for standard genome sequencing and annotation.</title>
        <authorList>
            <consortium name="The Broad Institute Genomics Platform"/>
            <consortium name="The Broad Institute Genome Sequencing Center for Infectious Disease"/>
            <person name="Wu L."/>
            <person name="Ma J."/>
        </authorList>
    </citation>
    <scope>NUCLEOTIDE SEQUENCE [LARGE SCALE GENOMIC DNA]</scope>
    <source>
        <strain evidence="5">KCTC 52366</strain>
    </source>
</reference>
<comment type="caution">
    <text evidence="4">The sequence shown here is derived from an EMBL/GenBank/DDBJ whole genome shotgun (WGS) entry which is preliminary data.</text>
</comment>
<dbReference type="PROSITE" id="PS51347">
    <property type="entry name" value="PHOSPHOTRIESTERASE_2"/>
    <property type="match status" value="1"/>
</dbReference>
<evidence type="ECO:0000256" key="1">
    <source>
        <dbReference type="ARBA" id="ARBA00022723"/>
    </source>
</evidence>
<comment type="similarity">
    <text evidence="3">Belongs to the metallo-dependent hydrolases superfamily. Phosphotriesterase family.</text>
</comment>
<evidence type="ECO:0000313" key="4">
    <source>
        <dbReference type="EMBL" id="MFC3144239.1"/>
    </source>
</evidence>
<dbReference type="Pfam" id="PF02126">
    <property type="entry name" value="PTE"/>
    <property type="match status" value="1"/>
</dbReference>